<evidence type="ECO:0000259" key="2">
    <source>
        <dbReference type="Pfam" id="PF07833"/>
    </source>
</evidence>
<keyword evidence="4" id="KW-1185">Reference proteome</keyword>
<organism evidence="3 4">
    <name type="scientific">Paenibacillus oenotherae</name>
    <dbReference type="NCBI Taxonomy" id="1435645"/>
    <lineage>
        <taxon>Bacteria</taxon>
        <taxon>Bacillati</taxon>
        <taxon>Bacillota</taxon>
        <taxon>Bacilli</taxon>
        <taxon>Bacillales</taxon>
        <taxon>Paenibacillaceae</taxon>
        <taxon>Paenibacillus</taxon>
    </lineage>
</organism>
<dbReference type="InterPro" id="IPR036582">
    <property type="entry name" value="Mao_N_sf"/>
</dbReference>
<dbReference type="Proteomes" id="UP000812277">
    <property type="component" value="Unassembled WGS sequence"/>
</dbReference>
<evidence type="ECO:0000313" key="4">
    <source>
        <dbReference type="Proteomes" id="UP000812277"/>
    </source>
</evidence>
<evidence type="ECO:0000313" key="3">
    <source>
        <dbReference type="EMBL" id="MBW7476407.1"/>
    </source>
</evidence>
<dbReference type="Gene3D" id="3.30.457.10">
    <property type="entry name" value="Copper amine oxidase-like, N-terminal domain"/>
    <property type="match status" value="1"/>
</dbReference>
<dbReference type="EMBL" id="JAHZIJ010000013">
    <property type="protein sequence ID" value="MBW7476407.1"/>
    <property type="molecule type" value="Genomic_DNA"/>
</dbReference>
<keyword evidence="1" id="KW-0732">Signal</keyword>
<dbReference type="InterPro" id="IPR012854">
    <property type="entry name" value="Cu_amine_oxidase-like_N"/>
</dbReference>
<evidence type="ECO:0000256" key="1">
    <source>
        <dbReference type="SAM" id="SignalP"/>
    </source>
</evidence>
<feature type="signal peptide" evidence="1">
    <location>
        <begin position="1"/>
        <end position="23"/>
    </location>
</feature>
<sequence>MKGLRMKTGLLLLCLLLIVPALAAAKPQSVTGPTQDLRSKLGQLLGEHAVLSVIAMQRGYDNVSGLTQSVDTWKQNTSGLAAVIASVYGDNAGQTFESLWGSHIDYLVNYAKATASNDEEGRRQAMASLEVYRVKQAEFFSDVNSSYFDKDRIASDLQLHISRIIAALDAYAKKDYPAVYENTRQAYSNMFMTGDALALGISNQYKSNYPAFKENADASDLRSKLGQLLGEHALLTVITMQKSADQAPDANAASAALASNTNELSDAIAQVYDNANGETFKSLWGSHISYLIDYSKATLAGSVDGRAKAVDELEKYRMAQAKFFAAANPYYFKESEIAAGLKVHIDHLILGINKYVQKDYEMAFDGLHAAYAHMFMTADTLASGIVAQFNYQVPETEETRPPAPEQSTVTMKVGSKTIKNDVSAFTMDVVPYVSEGITYIPVRYMAQSIGAYVEWTPKTMTATIRSGSDTAVFWAGQPKMSFNGVVRTVGAYARVKDDRLFVPVRFIAELYGWKVEYNKKDWTITLKKMLP</sequence>
<proteinExistence type="predicted"/>
<comment type="caution">
    <text evidence="3">The sequence shown here is derived from an EMBL/GenBank/DDBJ whole genome shotgun (WGS) entry which is preliminary data.</text>
</comment>
<feature type="chain" id="PRO_5047291616" evidence="1">
    <location>
        <begin position="24"/>
        <end position="531"/>
    </location>
</feature>
<feature type="domain" description="Copper amine oxidase-like N-terminal" evidence="2">
    <location>
        <begin position="423"/>
        <end position="525"/>
    </location>
</feature>
<dbReference type="SUPFAM" id="SSF55383">
    <property type="entry name" value="Copper amine oxidase, domain N"/>
    <property type="match status" value="1"/>
</dbReference>
<accession>A0ABS7D8X7</accession>
<dbReference type="Pfam" id="PF07833">
    <property type="entry name" value="Cu_amine_oxidN1"/>
    <property type="match status" value="1"/>
</dbReference>
<gene>
    <name evidence="3" type="ORF">K0T92_16870</name>
</gene>
<name>A0ABS7D8X7_9BACL</name>
<dbReference type="RefSeq" id="WP_219873651.1">
    <property type="nucleotide sequence ID" value="NZ_JAHZIJ010000013.1"/>
</dbReference>
<reference evidence="3 4" key="1">
    <citation type="submission" date="2021-07" db="EMBL/GenBank/DDBJ databases">
        <title>Paenibacillus radiodurans sp. nov., isolated from the southeastern edge of Tengger Desert.</title>
        <authorList>
            <person name="Zhang G."/>
        </authorList>
    </citation>
    <scope>NUCLEOTIDE SEQUENCE [LARGE SCALE GENOMIC DNA]</scope>
    <source>
        <strain evidence="3 4">DT7-4</strain>
    </source>
</reference>
<protein>
    <submittedName>
        <fullName evidence="3">Copper amine oxidase N-terminal domain-containing protein</fullName>
    </submittedName>
</protein>